<evidence type="ECO:0000259" key="7">
    <source>
        <dbReference type="PROSITE" id="PS51767"/>
    </source>
</evidence>
<dbReference type="PANTHER" id="PTHR47966">
    <property type="entry name" value="BETA-SITE APP-CLEAVING ENZYME, ISOFORM A-RELATED"/>
    <property type="match status" value="1"/>
</dbReference>
<gene>
    <name evidence="8" type="ORF">PPNO1_LOCUS801</name>
</gene>
<reference evidence="8" key="1">
    <citation type="submission" date="2022-11" db="EMBL/GenBank/DDBJ databases">
        <authorList>
            <person name="Scott C."/>
            <person name="Bruce N."/>
        </authorList>
    </citation>
    <scope>NUCLEOTIDE SEQUENCE</scope>
</reference>
<feature type="domain" description="Peptidase A1" evidence="7">
    <location>
        <begin position="79"/>
        <end position="376"/>
    </location>
</feature>
<evidence type="ECO:0000256" key="5">
    <source>
        <dbReference type="RuleBase" id="RU000454"/>
    </source>
</evidence>
<dbReference type="InterPro" id="IPR021109">
    <property type="entry name" value="Peptidase_aspartic_dom_sf"/>
</dbReference>
<evidence type="ECO:0000256" key="2">
    <source>
        <dbReference type="ARBA" id="ARBA00022750"/>
    </source>
</evidence>
<dbReference type="Pfam" id="PF00026">
    <property type="entry name" value="Asp"/>
    <property type="match status" value="1"/>
</dbReference>
<comment type="similarity">
    <text evidence="1 5">Belongs to the peptidase A1 family.</text>
</comment>
<accession>A0A9P1GVE8</accession>
<evidence type="ECO:0000313" key="8">
    <source>
        <dbReference type="EMBL" id="CAI4211005.1"/>
    </source>
</evidence>
<keyword evidence="4" id="KW-1015">Disulfide bond</keyword>
<dbReference type="EMBL" id="CALLCH030000001">
    <property type="protein sequence ID" value="CAI4211005.1"/>
    <property type="molecule type" value="Genomic_DNA"/>
</dbReference>
<evidence type="ECO:0000313" key="9">
    <source>
        <dbReference type="Proteomes" id="UP000838763"/>
    </source>
</evidence>
<dbReference type="InterPro" id="IPR001461">
    <property type="entry name" value="Aspartic_peptidase_A1"/>
</dbReference>
<evidence type="ECO:0000256" key="1">
    <source>
        <dbReference type="ARBA" id="ARBA00007447"/>
    </source>
</evidence>
<dbReference type="Gene3D" id="2.40.70.10">
    <property type="entry name" value="Acid Proteases"/>
    <property type="match status" value="2"/>
</dbReference>
<evidence type="ECO:0000256" key="6">
    <source>
        <dbReference type="SAM" id="SignalP"/>
    </source>
</evidence>
<feature type="chain" id="PRO_5040382925" description="Peptidase A1 domain-containing protein" evidence="6">
    <location>
        <begin position="21"/>
        <end position="430"/>
    </location>
</feature>
<dbReference type="OrthoDB" id="771136at2759"/>
<dbReference type="InterPro" id="IPR033121">
    <property type="entry name" value="PEPTIDASE_A1"/>
</dbReference>
<feature type="active site" evidence="3">
    <location>
        <position position="274"/>
    </location>
</feature>
<feature type="disulfide bond" evidence="4">
    <location>
        <begin position="309"/>
        <end position="340"/>
    </location>
</feature>
<evidence type="ECO:0000256" key="3">
    <source>
        <dbReference type="PIRSR" id="PIRSR601461-1"/>
    </source>
</evidence>
<dbReference type="Proteomes" id="UP000838763">
    <property type="component" value="Unassembled WGS sequence"/>
</dbReference>
<dbReference type="AlphaFoldDB" id="A0A9P1GVE8"/>
<comment type="caution">
    <text evidence="8">The sequence shown here is derived from an EMBL/GenBank/DDBJ whole genome shotgun (WGS) entry which is preliminary data.</text>
</comment>
<dbReference type="PRINTS" id="PR00792">
    <property type="entry name" value="PEPSIN"/>
</dbReference>
<dbReference type="SUPFAM" id="SSF50630">
    <property type="entry name" value="Acid proteases"/>
    <property type="match status" value="1"/>
</dbReference>
<dbReference type="PROSITE" id="PS00141">
    <property type="entry name" value="ASP_PROTEASE"/>
    <property type="match status" value="1"/>
</dbReference>
<feature type="active site" evidence="3">
    <location>
        <position position="97"/>
    </location>
</feature>
<keyword evidence="9" id="KW-1185">Reference proteome</keyword>
<dbReference type="PROSITE" id="PS51767">
    <property type="entry name" value="PEPTIDASE_A1"/>
    <property type="match status" value="1"/>
</dbReference>
<feature type="signal peptide" evidence="6">
    <location>
        <begin position="1"/>
        <end position="20"/>
    </location>
</feature>
<organism evidence="8 9">
    <name type="scientific">Parascedosporium putredinis</name>
    <dbReference type="NCBI Taxonomy" id="1442378"/>
    <lineage>
        <taxon>Eukaryota</taxon>
        <taxon>Fungi</taxon>
        <taxon>Dikarya</taxon>
        <taxon>Ascomycota</taxon>
        <taxon>Pezizomycotina</taxon>
        <taxon>Sordariomycetes</taxon>
        <taxon>Hypocreomycetidae</taxon>
        <taxon>Microascales</taxon>
        <taxon>Microascaceae</taxon>
        <taxon>Parascedosporium</taxon>
    </lineage>
</organism>
<protein>
    <recommendedName>
        <fullName evidence="7">Peptidase A1 domain-containing protein</fullName>
    </recommendedName>
</protein>
<proteinExistence type="inferred from homology"/>
<sequence>MARLKLSAALAALCGTLALGATLPTTRTLATSNEDASIPKGMLAFPMKREPHDETVERRRVRRAEDTDTQIYNYSSVAYMIELDLGTPAQTVKVIVDTGSSELWVNPDCDTASSLPQQSECLANDYFNVEKSSTIVVSNRGKTLRYGLGDATIRYVTDNVGLPGSDVELETVRFGVAQRTDQMSHGILGLSFGNGLNLDYNNFVDELFEQNGLLTFGGLDTKKYSGKLHTEQILGPQNQEDLYRFWVTLNKIGLTDGGGNSKTYLDEDLAVFFDTGATLSYLPEAVVTALAKDLDAEYRSDYDLYLVPCGQDGSVDFTFGNTTINVSLHEFIWELRDGTCAMGAMVEQSGSYILGASFLRSVYAVFDLQSPAIHFAAYANCGSNLQEVPAGTNAAAHDDDSAADRTMMFHNGMWLSVGLVAAEQALAWLL</sequence>
<evidence type="ECO:0000256" key="4">
    <source>
        <dbReference type="PIRSR" id="PIRSR601461-2"/>
    </source>
</evidence>
<dbReference type="GO" id="GO:0004190">
    <property type="term" value="F:aspartic-type endopeptidase activity"/>
    <property type="evidence" value="ECO:0007669"/>
    <property type="project" value="UniProtKB-KW"/>
</dbReference>
<keyword evidence="6" id="KW-0732">Signal</keyword>
<dbReference type="GO" id="GO:0006508">
    <property type="term" value="P:proteolysis"/>
    <property type="evidence" value="ECO:0007669"/>
    <property type="project" value="UniProtKB-KW"/>
</dbReference>
<dbReference type="InterPro" id="IPR001969">
    <property type="entry name" value="Aspartic_peptidase_AS"/>
</dbReference>
<dbReference type="PANTHER" id="PTHR47966:SF65">
    <property type="entry name" value="ASPARTIC-TYPE ENDOPEPTIDASE"/>
    <property type="match status" value="1"/>
</dbReference>
<name>A0A9P1GVE8_9PEZI</name>
<keyword evidence="5" id="KW-0378">Hydrolase</keyword>
<keyword evidence="5" id="KW-0645">Protease</keyword>
<keyword evidence="2 5" id="KW-0064">Aspartyl protease</keyword>